<dbReference type="GO" id="GO:0016779">
    <property type="term" value="F:nucleotidyltransferase activity"/>
    <property type="evidence" value="ECO:0007669"/>
    <property type="project" value="UniProtKB-KW"/>
</dbReference>
<sequence length="282" mass="33158">MRTETEIMTVILEEAESSPQIRIVAMNGSRVNKNIEKDAMQDYDIAYIVDDIEYYKNHQSWLEPFGKILMMQRPDDFTLFGQTQSRDYHYLVQFEDGIRIDFTFVSIENLEDYLQEDHLVSIILDKDSIISGVLPASDQDYWVRKPSEQSYRDCINEMLWLSFYVVKGIKRHEPIYAMDHLALMRGMLLQMITWQVGFETEFSLSVGKNYKHLDRYISSSMWEKLLSTYNLSSKEQCVIVLESMLTIFSVVADRVGDYGTFVYDRHEYHDVSTYVLNQINGE</sequence>
<dbReference type="Proteomes" id="UP000278804">
    <property type="component" value="Chromosome"/>
</dbReference>
<evidence type="ECO:0000313" key="2">
    <source>
        <dbReference type="Proteomes" id="UP000278804"/>
    </source>
</evidence>
<evidence type="ECO:0000313" key="1">
    <source>
        <dbReference type="EMBL" id="AZK43800.1"/>
    </source>
</evidence>
<keyword evidence="2" id="KW-1185">Reference proteome</keyword>
<name>A0A3Q8S731_9FIRM</name>
<proteinExistence type="predicted"/>
<dbReference type="RefSeq" id="WP_125164013.1">
    <property type="nucleotide sequence ID" value="NZ_CP034234.1"/>
</dbReference>
<protein>
    <submittedName>
        <fullName evidence="1">Aminoglycoside 6-adenylyltransferase</fullName>
    </submittedName>
</protein>
<dbReference type="Pfam" id="PF04439">
    <property type="entry name" value="Adenyl_transf"/>
    <property type="match status" value="1"/>
</dbReference>
<dbReference type="PIRSF" id="PIRSF000812">
    <property type="entry name" value="AAD"/>
    <property type="match status" value="1"/>
</dbReference>
<reference evidence="1 2" key="1">
    <citation type="journal article" date="2020" name="Int. J. Syst. Evol. Microbiol.">
        <title>Description of Erysipelothrix piscisicarius sp. nov., an emergent fish pathogen, and assessment of virulence using a tiger barb (Puntigrus tetrazona) infection model.</title>
        <authorList>
            <person name="Pomaranski E.K."/>
            <person name="Griffin M.J."/>
            <person name="Camus A.C."/>
            <person name="Armwood A.R."/>
            <person name="Shelley J."/>
            <person name="Waldbieser G.C."/>
            <person name="LaFrentz B.R."/>
            <person name="Garcia J.C."/>
            <person name="Yanong R."/>
            <person name="Soto E."/>
        </authorList>
    </citation>
    <scope>NUCLEOTIDE SEQUENCE [LARGE SCALE GENOMIC DNA]</scope>
    <source>
        <strain evidence="1 2">15TAL0474</strain>
    </source>
</reference>
<accession>A0A3Q8S731</accession>
<dbReference type="SUPFAM" id="SSF81631">
    <property type="entry name" value="PAP/OAS1 substrate-binding domain"/>
    <property type="match status" value="1"/>
</dbReference>
<gene>
    <name evidence="1" type="primary">ant(6)</name>
    <name evidence="1" type="ORF">EEI45_02455</name>
</gene>
<dbReference type="SUPFAM" id="SSF81301">
    <property type="entry name" value="Nucleotidyltransferase"/>
    <property type="match status" value="1"/>
</dbReference>
<dbReference type="Gene3D" id="3.30.460.10">
    <property type="entry name" value="Beta Polymerase, domain 2"/>
    <property type="match status" value="1"/>
</dbReference>
<organism evidence="1 2">
    <name type="scientific">Erysipelothrix piscisicarius</name>
    <dbReference type="NCBI Taxonomy" id="2485784"/>
    <lineage>
        <taxon>Bacteria</taxon>
        <taxon>Bacillati</taxon>
        <taxon>Bacillota</taxon>
        <taxon>Erysipelotrichia</taxon>
        <taxon>Erysipelotrichales</taxon>
        <taxon>Erysipelotrichaceae</taxon>
        <taxon>Erysipelothrix</taxon>
    </lineage>
</organism>
<dbReference type="EMBL" id="CP034234">
    <property type="protein sequence ID" value="AZK43800.1"/>
    <property type="molecule type" value="Genomic_DNA"/>
</dbReference>
<dbReference type="AlphaFoldDB" id="A0A3Q8S731"/>
<keyword evidence="1" id="KW-0808">Transferase</keyword>
<dbReference type="InterPro" id="IPR007530">
    <property type="entry name" value="Aminoglycoside_adenylylTfrase"/>
</dbReference>
<dbReference type="KEGG" id="eri:EEI45_02455"/>
<dbReference type="InterPro" id="IPR043519">
    <property type="entry name" value="NT_sf"/>
</dbReference>
<keyword evidence="1" id="KW-0548">Nucleotidyltransferase</keyword>
<dbReference type="Gene3D" id="1.20.120.330">
    <property type="entry name" value="Nucleotidyltransferases domain 2"/>
    <property type="match status" value="1"/>
</dbReference>